<dbReference type="Proteomes" id="UP000295680">
    <property type="component" value="Unassembled WGS sequence"/>
</dbReference>
<dbReference type="PANTHER" id="PTHR36566">
    <property type="entry name" value="NICKEL INSERTION PROTEIN-RELATED"/>
    <property type="match status" value="1"/>
</dbReference>
<dbReference type="HAMAP" id="MF_01074">
    <property type="entry name" value="LarC"/>
    <property type="match status" value="1"/>
</dbReference>
<evidence type="ECO:0000313" key="3">
    <source>
        <dbReference type="EMBL" id="TCO61120.1"/>
    </source>
</evidence>
<evidence type="ECO:0000256" key="1">
    <source>
        <dbReference type="ARBA" id="ARBA00022596"/>
    </source>
</evidence>
<gene>
    <name evidence="2" type="primary">larC</name>
    <name evidence="3" type="ORF">EV192_103704</name>
</gene>
<sequence>MALLWLDVSAGVAGDMMLAALLDLGVELEPVQAAVDAVLPGAVRLGTEEVGRAGLRARRLRVETLEASAPRRTWADLRRALATAALPEPARDRALRAFERLARAEAVVHGCPVEKVHFHEVGAADSVADVVGVCAALDTLTVERVVAGRLALGSGRLHGEHGDLPVPAPAVLELVRGRPVFAGGEGELATPTGAALLAALTEPGELPDMVIDRVGIGAGTRDVPGRANVVRAVLGTTSASSVSVEDELVIECNVDDLDPRVWPTVLDDLLTAGAKDAWLVPILMKKGRPGHTLTVLCAASAAGALRQRIFALTTTIGVRETRATKRALPRAVITVTVAEVEVRLKVAHDGGRVLNAMPEFDDVVSLAQSRRLPVATVLGEAHAAAAAAGIVTGATWPPSPVP</sequence>
<dbReference type="OrthoDB" id="9765625at2"/>
<comment type="catalytic activity">
    <reaction evidence="2">
        <text>Ni(II)-pyridinium-3,5-bisthiocarboxylate mononucleotide = pyridinium-3,5-bisthiocarboxylate mononucleotide + Ni(2+)</text>
        <dbReference type="Rhea" id="RHEA:54784"/>
        <dbReference type="ChEBI" id="CHEBI:49786"/>
        <dbReference type="ChEBI" id="CHEBI:137372"/>
        <dbReference type="ChEBI" id="CHEBI:137373"/>
        <dbReference type="EC" id="4.99.1.12"/>
    </reaction>
</comment>
<dbReference type="EMBL" id="SLWS01000003">
    <property type="protein sequence ID" value="TCO61120.1"/>
    <property type="molecule type" value="Genomic_DNA"/>
</dbReference>
<dbReference type="GO" id="GO:0016829">
    <property type="term" value="F:lyase activity"/>
    <property type="evidence" value="ECO:0007669"/>
    <property type="project" value="UniProtKB-UniRule"/>
</dbReference>
<comment type="similarity">
    <text evidence="2">Belongs to the LarC family.</text>
</comment>
<dbReference type="GO" id="GO:0051604">
    <property type="term" value="P:protein maturation"/>
    <property type="evidence" value="ECO:0007669"/>
    <property type="project" value="UniProtKB-UniRule"/>
</dbReference>
<name>A0A4V6NNZ6_9PSEU</name>
<dbReference type="RefSeq" id="WP_132116597.1">
    <property type="nucleotide sequence ID" value="NZ_SLWS01000003.1"/>
</dbReference>
<comment type="function">
    <text evidence="2">Involved in the biosynthesis of a nickel-pincer cofactor ((SCS)Ni(II) pincer complex). Binds Ni(2+), and functions in nickel delivery to pyridinium-3,5-bisthiocarboxylic acid mononucleotide (P2TMN), to form the mature cofactor. Is thus probably required for the activation of nickel-pincer cofactor-dependent enzymes.</text>
</comment>
<dbReference type="PANTHER" id="PTHR36566:SF1">
    <property type="entry name" value="PYRIDINIUM-3,5-BISTHIOCARBOXYLIC ACID MONONUCLEOTIDE NICKEL INSERTION PROTEIN"/>
    <property type="match status" value="1"/>
</dbReference>
<accession>A0A4V6NNZ6</accession>
<evidence type="ECO:0000256" key="2">
    <source>
        <dbReference type="HAMAP-Rule" id="MF_01074"/>
    </source>
</evidence>
<dbReference type="EC" id="4.99.1.12" evidence="2"/>
<comment type="caution">
    <text evidence="3">The sequence shown here is derived from an EMBL/GenBank/DDBJ whole genome shotgun (WGS) entry which is preliminary data.</text>
</comment>
<protein>
    <recommendedName>
        <fullName evidence="2">Pyridinium-3,5-bisthiocarboxylic acid mononucleotide nickel insertion protein</fullName>
        <shortName evidence="2">P2TMN nickel insertion protein</shortName>
        <ecNumber evidence="2">4.99.1.12</ecNumber>
    </recommendedName>
    <alternativeName>
        <fullName evidence="2">Nickel-pincer cofactor biosynthesis protein LarC</fullName>
    </alternativeName>
</protein>
<keyword evidence="4" id="KW-1185">Reference proteome</keyword>
<organism evidence="3 4">
    <name type="scientific">Actinocrispum wychmicini</name>
    <dbReference type="NCBI Taxonomy" id="1213861"/>
    <lineage>
        <taxon>Bacteria</taxon>
        <taxon>Bacillati</taxon>
        <taxon>Actinomycetota</taxon>
        <taxon>Actinomycetes</taxon>
        <taxon>Pseudonocardiales</taxon>
        <taxon>Pseudonocardiaceae</taxon>
        <taxon>Actinocrispum</taxon>
    </lineage>
</organism>
<dbReference type="GO" id="GO:0016151">
    <property type="term" value="F:nickel cation binding"/>
    <property type="evidence" value="ECO:0007669"/>
    <property type="project" value="UniProtKB-UniRule"/>
</dbReference>
<reference evidence="3 4" key="1">
    <citation type="submission" date="2019-03" db="EMBL/GenBank/DDBJ databases">
        <title>Genomic Encyclopedia of Type Strains, Phase IV (KMG-IV): sequencing the most valuable type-strain genomes for metagenomic binning, comparative biology and taxonomic classification.</title>
        <authorList>
            <person name="Goeker M."/>
        </authorList>
    </citation>
    <scope>NUCLEOTIDE SEQUENCE [LARGE SCALE GENOMIC DNA]</scope>
    <source>
        <strain evidence="3 4">DSM 45934</strain>
    </source>
</reference>
<evidence type="ECO:0000313" key="4">
    <source>
        <dbReference type="Proteomes" id="UP000295680"/>
    </source>
</evidence>
<dbReference type="Pfam" id="PF01969">
    <property type="entry name" value="Ni_insertion"/>
    <property type="match status" value="1"/>
</dbReference>
<keyword evidence="1 2" id="KW-0533">Nickel</keyword>
<dbReference type="InterPro" id="IPR002822">
    <property type="entry name" value="Ni_insertion"/>
</dbReference>
<keyword evidence="2" id="KW-0456">Lyase</keyword>
<dbReference type="Gene3D" id="3.10.20.300">
    <property type="entry name" value="mk0293 like domain"/>
    <property type="match status" value="1"/>
</dbReference>
<dbReference type="AlphaFoldDB" id="A0A4V6NNZ6"/>
<dbReference type="Gene3D" id="3.30.70.1380">
    <property type="entry name" value="Transcriptional regulatory protein pf0864 domain like"/>
    <property type="match status" value="1"/>
</dbReference>
<proteinExistence type="inferred from homology"/>
<dbReference type="NCBIfam" id="TIGR00299">
    <property type="entry name" value="nickel pincer cofactor biosynthesis protein LarC"/>
    <property type="match status" value="1"/>
</dbReference>